<gene>
    <name evidence="9" type="ORF">SAMN04488025_11451</name>
</gene>
<keyword evidence="10" id="KW-1185">Reference proteome</keyword>
<evidence type="ECO:0000256" key="5">
    <source>
        <dbReference type="ARBA" id="ARBA00022989"/>
    </source>
</evidence>
<evidence type="ECO:0000256" key="7">
    <source>
        <dbReference type="RuleBase" id="RU363032"/>
    </source>
</evidence>
<evidence type="ECO:0000256" key="6">
    <source>
        <dbReference type="ARBA" id="ARBA00023136"/>
    </source>
</evidence>
<dbReference type="Pfam" id="PF00528">
    <property type="entry name" value="BPD_transp_1"/>
    <property type="match status" value="1"/>
</dbReference>
<dbReference type="Pfam" id="PF19300">
    <property type="entry name" value="BPD_transp_1_N"/>
    <property type="match status" value="1"/>
</dbReference>
<dbReference type="GO" id="GO:0005886">
    <property type="term" value="C:plasma membrane"/>
    <property type="evidence" value="ECO:0007669"/>
    <property type="project" value="UniProtKB-SubCell"/>
</dbReference>
<evidence type="ECO:0000256" key="3">
    <source>
        <dbReference type="ARBA" id="ARBA00022475"/>
    </source>
</evidence>
<evidence type="ECO:0000313" key="10">
    <source>
        <dbReference type="Proteomes" id="UP000198661"/>
    </source>
</evidence>
<feature type="transmembrane region" description="Helical" evidence="7">
    <location>
        <begin position="272"/>
        <end position="298"/>
    </location>
</feature>
<evidence type="ECO:0000256" key="4">
    <source>
        <dbReference type="ARBA" id="ARBA00022692"/>
    </source>
</evidence>
<dbReference type="InterPro" id="IPR045621">
    <property type="entry name" value="BPD_transp_1_N"/>
</dbReference>
<feature type="transmembrane region" description="Helical" evidence="7">
    <location>
        <begin position="166"/>
        <end position="185"/>
    </location>
</feature>
<protein>
    <submittedName>
        <fullName evidence="9">Oligopeptide transport system permease protein</fullName>
    </submittedName>
</protein>
<feature type="transmembrane region" description="Helical" evidence="7">
    <location>
        <begin position="9"/>
        <end position="30"/>
    </location>
</feature>
<comment type="similarity">
    <text evidence="7">Belongs to the binding-protein-dependent transport system permease family.</text>
</comment>
<proteinExistence type="inferred from homology"/>
<dbReference type="RefSeq" id="WP_143085299.1">
    <property type="nucleotide sequence ID" value="NZ_FOOK01000014.1"/>
</dbReference>
<feature type="transmembrane region" description="Helical" evidence="7">
    <location>
        <begin position="100"/>
        <end position="121"/>
    </location>
</feature>
<dbReference type="AlphaFoldDB" id="A0A1I2NSE6"/>
<dbReference type="GO" id="GO:0055085">
    <property type="term" value="P:transmembrane transport"/>
    <property type="evidence" value="ECO:0007669"/>
    <property type="project" value="InterPro"/>
</dbReference>
<dbReference type="EMBL" id="FOOK01000014">
    <property type="protein sequence ID" value="SFG06844.1"/>
    <property type="molecule type" value="Genomic_DNA"/>
</dbReference>
<dbReference type="Proteomes" id="UP000198661">
    <property type="component" value="Unassembled WGS sequence"/>
</dbReference>
<evidence type="ECO:0000259" key="8">
    <source>
        <dbReference type="PROSITE" id="PS50928"/>
    </source>
</evidence>
<feature type="domain" description="ABC transmembrane type-1" evidence="8">
    <location>
        <begin position="94"/>
        <end position="295"/>
    </location>
</feature>
<accession>A0A1I2NSE6</accession>
<dbReference type="PANTHER" id="PTHR43163:SF6">
    <property type="entry name" value="DIPEPTIDE TRANSPORT SYSTEM PERMEASE PROTEIN DPPB-RELATED"/>
    <property type="match status" value="1"/>
</dbReference>
<dbReference type="OrthoDB" id="9773683at2"/>
<keyword evidence="5 7" id="KW-1133">Transmembrane helix</keyword>
<dbReference type="InterPro" id="IPR035906">
    <property type="entry name" value="MetI-like_sf"/>
</dbReference>
<dbReference type="Gene3D" id="1.10.3720.10">
    <property type="entry name" value="MetI-like"/>
    <property type="match status" value="1"/>
</dbReference>
<dbReference type="PANTHER" id="PTHR43163">
    <property type="entry name" value="DIPEPTIDE TRANSPORT SYSTEM PERMEASE PROTEIN DPPB-RELATED"/>
    <property type="match status" value="1"/>
</dbReference>
<name>A0A1I2NSE6_9BACL</name>
<keyword evidence="4 7" id="KW-0812">Transmembrane</keyword>
<dbReference type="InterPro" id="IPR000515">
    <property type="entry name" value="MetI-like"/>
</dbReference>
<keyword evidence="2 7" id="KW-0813">Transport</keyword>
<dbReference type="PROSITE" id="PS50928">
    <property type="entry name" value="ABC_TM1"/>
    <property type="match status" value="1"/>
</dbReference>
<dbReference type="STRING" id="201973.SAMN04488025_11451"/>
<comment type="subcellular location">
    <subcellularLocation>
        <location evidence="1 7">Cell membrane</location>
        <topology evidence="1 7">Multi-pass membrane protein</topology>
    </subcellularLocation>
</comment>
<evidence type="ECO:0000256" key="1">
    <source>
        <dbReference type="ARBA" id="ARBA00004651"/>
    </source>
</evidence>
<dbReference type="SUPFAM" id="SSF161098">
    <property type="entry name" value="MetI-like"/>
    <property type="match status" value="1"/>
</dbReference>
<dbReference type="CDD" id="cd06261">
    <property type="entry name" value="TM_PBP2"/>
    <property type="match status" value="1"/>
</dbReference>
<organism evidence="9 10">
    <name type="scientific">Planifilum fulgidum</name>
    <dbReference type="NCBI Taxonomy" id="201973"/>
    <lineage>
        <taxon>Bacteria</taxon>
        <taxon>Bacillati</taxon>
        <taxon>Bacillota</taxon>
        <taxon>Bacilli</taxon>
        <taxon>Bacillales</taxon>
        <taxon>Thermoactinomycetaceae</taxon>
        <taxon>Planifilum</taxon>
    </lineage>
</organism>
<evidence type="ECO:0000313" key="9">
    <source>
        <dbReference type="EMBL" id="SFG06844.1"/>
    </source>
</evidence>
<keyword evidence="6 7" id="KW-0472">Membrane</keyword>
<evidence type="ECO:0000256" key="2">
    <source>
        <dbReference type="ARBA" id="ARBA00022448"/>
    </source>
</evidence>
<sequence>MGSYVARRLIYLLLTLWLVVTCTFFLMHFLPGSPLSNEEKLPPALKERILEEYGLDKPVPVQYALYLGNLLRGDLGMSFSYDGRSVSGLIAQGFPASLQIGLQGLIFGGLIGILLGTVAALKRGTWVDNSATILAVLGVSVPSFVLAAVFSYYIGVKIGILPPGGWGSFAHTVLPSLALSFLVIAQVTRYIRSELLDVFSQDFIKTARAKGMGRRAVVFRHALRNALIPTVTVLGPLTVNLITGSLVVEQIFGVPGMSTYFVNSIMTNDYTLIMGTTIFYAFLFTVSVFVVDILYGIIDPRIRVAGMKE</sequence>
<feature type="transmembrane region" description="Helical" evidence="7">
    <location>
        <begin position="226"/>
        <end position="252"/>
    </location>
</feature>
<reference evidence="9 10" key="1">
    <citation type="submission" date="2016-10" db="EMBL/GenBank/DDBJ databases">
        <authorList>
            <person name="de Groot N.N."/>
        </authorList>
    </citation>
    <scope>NUCLEOTIDE SEQUENCE [LARGE SCALE GENOMIC DNA]</scope>
    <source>
        <strain evidence="9 10">DSM 44945</strain>
    </source>
</reference>
<keyword evidence="3" id="KW-1003">Cell membrane</keyword>
<feature type="transmembrane region" description="Helical" evidence="7">
    <location>
        <begin position="133"/>
        <end position="154"/>
    </location>
</feature>